<gene>
    <name evidence="4" type="ORF">GGR37_001324</name>
</gene>
<accession>A0A7W7AB85</accession>
<evidence type="ECO:0000313" key="5">
    <source>
        <dbReference type="Proteomes" id="UP000538566"/>
    </source>
</evidence>
<dbReference type="RefSeq" id="WP_158637724.1">
    <property type="nucleotide sequence ID" value="NZ_JACHOA010000002.1"/>
</dbReference>
<evidence type="ECO:0000256" key="2">
    <source>
        <dbReference type="SAM" id="SignalP"/>
    </source>
</evidence>
<feature type="signal peptide" evidence="2">
    <location>
        <begin position="1"/>
        <end position="26"/>
    </location>
</feature>
<keyword evidence="1 2" id="KW-0732">Signal</keyword>
<organism evidence="4 5">
    <name type="scientific">Novosphingobium taihuense</name>
    <dbReference type="NCBI Taxonomy" id="260085"/>
    <lineage>
        <taxon>Bacteria</taxon>
        <taxon>Pseudomonadati</taxon>
        <taxon>Pseudomonadota</taxon>
        <taxon>Alphaproteobacteria</taxon>
        <taxon>Sphingomonadales</taxon>
        <taxon>Sphingomonadaceae</taxon>
        <taxon>Novosphingobium</taxon>
    </lineage>
</organism>
<feature type="domain" description="Outer membrane protein beta-barrel" evidence="3">
    <location>
        <begin position="16"/>
        <end position="250"/>
    </location>
</feature>
<reference evidence="4 5" key="1">
    <citation type="submission" date="2020-08" db="EMBL/GenBank/DDBJ databases">
        <title>Genomic Encyclopedia of Type Strains, Phase IV (KMG-IV): sequencing the most valuable type-strain genomes for metagenomic binning, comparative biology and taxonomic classification.</title>
        <authorList>
            <person name="Goeker M."/>
        </authorList>
    </citation>
    <scope>NUCLEOTIDE SEQUENCE [LARGE SCALE GENOMIC DNA]</scope>
    <source>
        <strain evidence="4 5">DSM 17507</strain>
    </source>
</reference>
<evidence type="ECO:0000256" key="1">
    <source>
        <dbReference type="ARBA" id="ARBA00022729"/>
    </source>
</evidence>
<keyword evidence="5" id="KW-1185">Reference proteome</keyword>
<proteinExistence type="predicted"/>
<comment type="caution">
    <text evidence="4">The sequence shown here is derived from an EMBL/GenBank/DDBJ whole genome shotgun (WGS) entry which is preliminary data.</text>
</comment>
<dbReference type="Gene3D" id="2.40.160.20">
    <property type="match status" value="1"/>
</dbReference>
<evidence type="ECO:0000313" key="4">
    <source>
        <dbReference type="EMBL" id="MBB4613065.1"/>
    </source>
</evidence>
<sequence>MRNEIKGMLCSMLAGTALLTSTSAWAADEDGRGFYIAAEAGVATLNDPVITYYDAGGTFGGTGAEDTATARLTTKSAVTFGGTIGYDFGPVRADVQIQYSRHKIPALTIQSVNGSTVTLDQEARDEVCDYLEADTCGGTGNTFNIPGSRVRQLSAMANLWLDLPVGDKIVPYVGGGAGIAGFEIDGEGKGKFAWQLGAGVAFKLSDKMALTADYRHREVGRTNEAYDASSGFRLSKLKTDALTAGVRFTF</sequence>
<dbReference type="OrthoDB" id="5643626at2"/>
<name>A0A7W7AB85_9SPHN</name>
<dbReference type="Pfam" id="PF13505">
    <property type="entry name" value="OMP_b-brl"/>
    <property type="match status" value="1"/>
</dbReference>
<feature type="chain" id="PRO_5030669375" evidence="2">
    <location>
        <begin position="27"/>
        <end position="250"/>
    </location>
</feature>
<dbReference type="InterPro" id="IPR011250">
    <property type="entry name" value="OMP/PagP_B-barrel"/>
</dbReference>
<dbReference type="AlphaFoldDB" id="A0A7W7AB85"/>
<dbReference type="Proteomes" id="UP000538566">
    <property type="component" value="Unassembled WGS sequence"/>
</dbReference>
<evidence type="ECO:0000259" key="3">
    <source>
        <dbReference type="Pfam" id="PF13505"/>
    </source>
</evidence>
<dbReference type="InterPro" id="IPR027385">
    <property type="entry name" value="Beta-barrel_OMP"/>
</dbReference>
<dbReference type="EMBL" id="JACHOA010000002">
    <property type="protein sequence ID" value="MBB4613065.1"/>
    <property type="molecule type" value="Genomic_DNA"/>
</dbReference>
<dbReference type="SUPFAM" id="SSF56925">
    <property type="entry name" value="OMPA-like"/>
    <property type="match status" value="1"/>
</dbReference>
<protein>
    <submittedName>
        <fullName evidence="4">Opacity protein-like surface antigen</fullName>
    </submittedName>
</protein>